<evidence type="ECO:0000256" key="3">
    <source>
        <dbReference type="ARBA" id="ARBA00023239"/>
    </source>
</evidence>
<dbReference type="STRING" id="158190.SpiGrapes_2943"/>
<evidence type="ECO:0000313" key="7">
    <source>
        <dbReference type="Proteomes" id="UP000005632"/>
    </source>
</evidence>
<dbReference type="eggNOG" id="COG2606">
    <property type="taxonomic scope" value="Bacteria"/>
</dbReference>
<dbReference type="PANTHER" id="PTHR30411">
    <property type="entry name" value="CYTOPLASMIC PROTEIN"/>
    <property type="match status" value="1"/>
</dbReference>
<dbReference type="KEGG" id="sgp:SpiGrapes_2943"/>
<dbReference type="PIRSF" id="PIRSF006181">
    <property type="entry name" value="EbsC_YbaK"/>
    <property type="match status" value="1"/>
</dbReference>
<dbReference type="GO" id="GO:0002161">
    <property type="term" value="F:aminoacyl-tRNA deacylase activity"/>
    <property type="evidence" value="ECO:0007669"/>
    <property type="project" value="InterPro"/>
</dbReference>
<dbReference type="Pfam" id="PF04073">
    <property type="entry name" value="tRNA_edit"/>
    <property type="match status" value="1"/>
</dbReference>
<dbReference type="InterPro" id="IPR036754">
    <property type="entry name" value="YbaK/aa-tRNA-synt-asso_dom_sf"/>
</dbReference>
<keyword evidence="3 4" id="KW-0456">Lyase</keyword>
<reference evidence="6 7" key="1">
    <citation type="submission" date="2011-11" db="EMBL/GenBank/DDBJ databases">
        <title>Complete sequence of Spirochaeta sp. grapes.</title>
        <authorList>
            <consortium name="US DOE Joint Genome Institute"/>
            <person name="Lucas S."/>
            <person name="Han J."/>
            <person name="Lapidus A."/>
            <person name="Cheng J.-F."/>
            <person name="Goodwin L."/>
            <person name="Pitluck S."/>
            <person name="Peters L."/>
            <person name="Ovchinnikova G."/>
            <person name="Munk A.C."/>
            <person name="Detter J.C."/>
            <person name="Han C."/>
            <person name="Tapia R."/>
            <person name="Land M."/>
            <person name="Hauser L."/>
            <person name="Kyrpides N."/>
            <person name="Ivanova N."/>
            <person name="Pagani I."/>
            <person name="Ritalahtilisa K."/>
            <person name="Loeffler F."/>
            <person name="Woyke T."/>
        </authorList>
    </citation>
    <scope>NUCLEOTIDE SEQUENCE [LARGE SCALE GENOMIC DNA]</scope>
    <source>
        <strain evidence="7">ATCC BAA-1885 / DSM 22778 / Grapes</strain>
    </source>
</reference>
<name>G8QXP9_SPHPG</name>
<gene>
    <name evidence="6" type="ordered locus">SpiGrapes_2943</name>
</gene>
<dbReference type="NCBIfam" id="TIGR00011">
    <property type="entry name" value="YbaK_EbsC"/>
    <property type="match status" value="1"/>
</dbReference>
<accession>G8QXP9</accession>
<evidence type="ECO:0000256" key="1">
    <source>
        <dbReference type="ARBA" id="ARBA00009798"/>
    </source>
</evidence>
<dbReference type="GO" id="GO:0016829">
    <property type="term" value="F:lyase activity"/>
    <property type="evidence" value="ECO:0007669"/>
    <property type="project" value="UniProtKB-KW"/>
</dbReference>
<dbReference type="Gene3D" id="3.90.960.10">
    <property type="entry name" value="YbaK/aminoacyl-tRNA synthetase-associated domain"/>
    <property type="match status" value="1"/>
</dbReference>
<dbReference type="SUPFAM" id="SSF55826">
    <property type="entry name" value="YbaK/ProRS associated domain"/>
    <property type="match status" value="1"/>
</dbReference>
<sequence length="159" mass="17843">MSTAVKKTNAMRILDSLKIEYETVTYEWDEEHLDAVHASQSAGIETQQVFKTIVLQDSDNAVFVFCLPADFSISLKKARALTKSKDIDLIKMDKLQSTTGYIRGGCSPLGMKKHFPTFIEELAQLEEYIYVSAGQRGLQLKLKPEDLLKASEAVFADFT</sequence>
<dbReference type="EMBL" id="CP003155">
    <property type="protein sequence ID" value="AEV30693.1"/>
    <property type="molecule type" value="Genomic_DNA"/>
</dbReference>
<proteinExistence type="inferred from homology"/>
<keyword evidence="2 4" id="KW-0648">Protein biosynthesis</keyword>
<dbReference type="GO" id="GO:0006412">
    <property type="term" value="P:translation"/>
    <property type="evidence" value="ECO:0007669"/>
    <property type="project" value="UniProtKB-KW"/>
</dbReference>
<protein>
    <recommendedName>
        <fullName evidence="4">Cys-tRNA(Pro)/Cys-tRNA(Cys) deacylase</fullName>
        <ecNumber evidence="4">4.2.-.-</ecNumber>
    </recommendedName>
</protein>
<dbReference type="RefSeq" id="WP_014271532.1">
    <property type="nucleotide sequence ID" value="NC_016633.1"/>
</dbReference>
<evidence type="ECO:0000256" key="4">
    <source>
        <dbReference type="PIRNR" id="PIRNR006181"/>
    </source>
</evidence>
<feature type="domain" description="YbaK/aminoacyl-tRNA synthetase-associated" evidence="5">
    <location>
        <begin position="34"/>
        <end position="149"/>
    </location>
</feature>
<evidence type="ECO:0000259" key="5">
    <source>
        <dbReference type="Pfam" id="PF04073"/>
    </source>
</evidence>
<dbReference type="InterPro" id="IPR007214">
    <property type="entry name" value="YbaK/aa-tRNA-synth-assoc-dom"/>
</dbReference>
<organism evidence="6 7">
    <name type="scientific">Sphaerochaeta pleomorpha (strain ATCC BAA-1885 / DSM 22778 / Grapes)</name>
    <dbReference type="NCBI Taxonomy" id="158190"/>
    <lineage>
        <taxon>Bacteria</taxon>
        <taxon>Pseudomonadati</taxon>
        <taxon>Spirochaetota</taxon>
        <taxon>Spirochaetia</taxon>
        <taxon>Spirochaetales</taxon>
        <taxon>Sphaerochaetaceae</taxon>
        <taxon>Sphaerochaeta</taxon>
    </lineage>
</organism>
<evidence type="ECO:0000256" key="2">
    <source>
        <dbReference type="ARBA" id="ARBA00022917"/>
    </source>
</evidence>
<dbReference type="InterPro" id="IPR004369">
    <property type="entry name" value="Prolyl-tRNA_editing_YbaK/EbsC"/>
</dbReference>
<keyword evidence="7" id="KW-1185">Reference proteome</keyword>
<dbReference type="AlphaFoldDB" id="G8QXP9"/>
<dbReference type="CDD" id="cd00002">
    <property type="entry name" value="YbaK_deacylase"/>
    <property type="match status" value="1"/>
</dbReference>
<comment type="similarity">
    <text evidence="1 4">Belongs to the prolyl-tRNA editing family. YbaK/EbsC subfamily.</text>
</comment>
<dbReference type="Proteomes" id="UP000005632">
    <property type="component" value="Chromosome"/>
</dbReference>
<dbReference type="OrthoDB" id="9809296at2"/>
<evidence type="ECO:0000313" key="6">
    <source>
        <dbReference type="EMBL" id="AEV30693.1"/>
    </source>
</evidence>
<dbReference type="PANTHER" id="PTHR30411:SF0">
    <property type="entry name" value="CYS-TRNA(PRO)_CYS-TRNA(CYS) DEACYLASE YBAK"/>
    <property type="match status" value="1"/>
</dbReference>
<dbReference type="EC" id="4.2.-.-" evidence="4"/>
<dbReference type="HOGENOM" id="CLU_094875_3_0_12"/>